<dbReference type="InterPro" id="IPR040442">
    <property type="entry name" value="Pyrv_kinase-like_dom_sf"/>
</dbReference>
<dbReference type="AlphaFoldDB" id="A0A2A9F7H4"/>
<protein>
    <submittedName>
        <fullName evidence="1">2-methylisocitrate lyase-like PEP mutase family enzyme</fullName>
    </submittedName>
</protein>
<name>A0A2A9F7H4_9PSEU</name>
<dbReference type="Pfam" id="PF13714">
    <property type="entry name" value="PEP_mutase"/>
    <property type="match status" value="1"/>
</dbReference>
<dbReference type="InterPro" id="IPR039556">
    <property type="entry name" value="ICL/PEPM"/>
</dbReference>
<dbReference type="RefSeq" id="WP_098510923.1">
    <property type="nucleotide sequence ID" value="NZ_JBIAKZ010000037.1"/>
</dbReference>
<dbReference type="Proteomes" id="UP000243542">
    <property type="component" value="Unassembled WGS sequence"/>
</dbReference>
<dbReference type="PANTHER" id="PTHR42905">
    <property type="entry name" value="PHOSPHOENOLPYRUVATE CARBOXYLASE"/>
    <property type="match status" value="1"/>
</dbReference>
<comment type="caution">
    <text evidence="1">The sequence shown here is derived from an EMBL/GenBank/DDBJ whole genome shotgun (WGS) entry which is preliminary data.</text>
</comment>
<dbReference type="SUPFAM" id="SSF51621">
    <property type="entry name" value="Phosphoenolpyruvate/pyruvate domain"/>
    <property type="match status" value="1"/>
</dbReference>
<dbReference type="EMBL" id="PDJK01000002">
    <property type="protein sequence ID" value="PFG46933.1"/>
    <property type="molecule type" value="Genomic_DNA"/>
</dbReference>
<dbReference type="InterPro" id="IPR015813">
    <property type="entry name" value="Pyrv/PenolPyrv_kinase-like_dom"/>
</dbReference>
<accession>A0A2A9F7H4</accession>
<proteinExistence type="predicted"/>
<reference evidence="1 2" key="1">
    <citation type="submission" date="2017-10" db="EMBL/GenBank/DDBJ databases">
        <title>Sequencing the genomes of 1000 actinobacteria strains.</title>
        <authorList>
            <person name="Klenk H.-P."/>
        </authorList>
    </citation>
    <scope>NUCLEOTIDE SEQUENCE [LARGE SCALE GENOMIC DNA]</scope>
    <source>
        <strain evidence="1 2">DSM 46092</strain>
    </source>
</reference>
<dbReference type="PANTHER" id="PTHR42905:SF16">
    <property type="entry name" value="CARBOXYPHOSPHONOENOLPYRUVATE PHOSPHONOMUTASE-LIKE PROTEIN (AFU_ORTHOLOGUE AFUA_5G07230)"/>
    <property type="match status" value="1"/>
</dbReference>
<keyword evidence="1" id="KW-0456">Lyase</keyword>
<evidence type="ECO:0000313" key="2">
    <source>
        <dbReference type="Proteomes" id="UP000243542"/>
    </source>
</evidence>
<dbReference type="Gene3D" id="3.20.20.60">
    <property type="entry name" value="Phosphoenolpyruvate-binding domains"/>
    <property type="match status" value="1"/>
</dbReference>
<evidence type="ECO:0000313" key="1">
    <source>
        <dbReference type="EMBL" id="PFG46933.1"/>
    </source>
</evidence>
<keyword evidence="2" id="KW-1185">Reference proteome</keyword>
<dbReference type="CDD" id="cd00377">
    <property type="entry name" value="ICL_PEPM"/>
    <property type="match status" value="1"/>
</dbReference>
<organism evidence="1 2">
    <name type="scientific">Amycolatopsis sulphurea</name>
    <dbReference type="NCBI Taxonomy" id="76022"/>
    <lineage>
        <taxon>Bacteria</taxon>
        <taxon>Bacillati</taxon>
        <taxon>Actinomycetota</taxon>
        <taxon>Actinomycetes</taxon>
        <taxon>Pseudonocardiales</taxon>
        <taxon>Pseudonocardiaceae</taxon>
        <taxon>Amycolatopsis</taxon>
    </lineage>
</organism>
<dbReference type="GO" id="GO:0016829">
    <property type="term" value="F:lyase activity"/>
    <property type="evidence" value="ECO:0007669"/>
    <property type="project" value="UniProtKB-KW"/>
</dbReference>
<gene>
    <name evidence="1" type="ORF">ATK36_1939</name>
</gene>
<sequence length="246" mass="25110">MTAEALRALQVPGKPLVLPNVWDADTARLVEAAGFPVVATSSAAVAASLGLADGEGAPVDEMFGAAQRIVRAVAVPVTVDAESGYGLPPAEVAERLLALGAVGCNYEDTDHVNGGRRPVAEQAERIAEVRRGAGAGLVINARVDVFLGAEDERAVLAEAVERGRAYLAAGADCVYPILARSPEVLAEFVQEVGGPVNVAPLPGGPGLAELAELGAARISLGAGLWRHARGLLEATLGEIAAGKLPY</sequence>